<evidence type="ECO:0000313" key="3">
    <source>
        <dbReference type="Proteomes" id="UP001152533"/>
    </source>
</evidence>
<organism evidence="2 3">
    <name type="scientific">Colletotrichum noveboracense</name>
    <dbReference type="NCBI Taxonomy" id="2664923"/>
    <lineage>
        <taxon>Eukaryota</taxon>
        <taxon>Fungi</taxon>
        <taxon>Dikarya</taxon>
        <taxon>Ascomycota</taxon>
        <taxon>Pezizomycotina</taxon>
        <taxon>Sordariomycetes</taxon>
        <taxon>Hypocreomycetidae</taxon>
        <taxon>Glomerellales</taxon>
        <taxon>Glomerellaceae</taxon>
        <taxon>Colletotrichum</taxon>
        <taxon>Colletotrichum gloeosporioides species complex</taxon>
    </lineage>
</organism>
<reference evidence="2" key="1">
    <citation type="submission" date="2022-08" db="EMBL/GenBank/DDBJ databases">
        <authorList>
            <person name="Giroux E."/>
            <person name="Giroux E."/>
        </authorList>
    </citation>
    <scope>NUCLEOTIDE SEQUENCE</scope>
    <source>
        <strain evidence="2">H1091258</strain>
    </source>
</reference>
<dbReference type="EMBL" id="CAMGZC010001132">
    <property type="protein sequence ID" value="CAI0651649.1"/>
    <property type="molecule type" value="Genomic_DNA"/>
</dbReference>
<proteinExistence type="predicted"/>
<evidence type="ECO:0000313" key="2">
    <source>
        <dbReference type="EMBL" id="CAI0651649.1"/>
    </source>
</evidence>
<sequence>MTVWDHLPNELRLQILGCLAHEDGNRASYGSVCRQWLQIMEPYIFEDITFYVTNDSVLSGSHTPQKLAAALRGPRLKYLKTLRLVVDIDLFTFTSISHAHSQRMQLGAAFVEVVDGFVDVLRDWKEDAYFELQVYDIADCGHHLLEYGSVLLSNDNQRTIQCVAALRSMIHMEGSLQCHNMETSLRVIPV</sequence>
<protein>
    <recommendedName>
        <fullName evidence="1">F-box domain-containing protein</fullName>
    </recommendedName>
</protein>
<dbReference type="Gene3D" id="1.20.1280.50">
    <property type="match status" value="1"/>
</dbReference>
<name>A0A9W4S370_9PEZI</name>
<dbReference type="AlphaFoldDB" id="A0A9W4S370"/>
<dbReference type="Proteomes" id="UP001152533">
    <property type="component" value="Unassembled WGS sequence"/>
</dbReference>
<dbReference type="Pfam" id="PF12937">
    <property type="entry name" value="F-box-like"/>
    <property type="match status" value="1"/>
</dbReference>
<accession>A0A9W4S370</accession>
<feature type="domain" description="F-box" evidence="1">
    <location>
        <begin position="4"/>
        <end position="43"/>
    </location>
</feature>
<gene>
    <name evidence="2" type="ORF">CGXH109_LOCUS108786</name>
</gene>
<dbReference type="InterPro" id="IPR036047">
    <property type="entry name" value="F-box-like_dom_sf"/>
</dbReference>
<dbReference type="InterPro" id="IPR001810">
    <property type="entry name" value="F-box_dom"/>
</dbReference>
<comment type="caution">
    <text evidence="2">The sequence shown here is derived from an EMBL/GenBank/DDBJ whole genome shotgun (WGS) entry which is preliminary data.</text>
</comment>
<keyword evidence="3" id="KW-1185">Reference proteome</keyword>
<evidence type="ECO:0000259" key="1">
    <source>
        <dbReference type="Pfam" id="PF12937"/>
    </source>
</evidence>
<dbReference type="SUPFAM" id="SSF81383">
    <property type="entry name" value="F-box domain"/>
    <property type="match status" value="1"/>
</dbReference>